<dbReference type="AlphaFoldDB" id="A0A3S5AJX2"/>
<sequence>MWMDDTHPISVNSDFSPPQHEMLSGQKTANELVDHLFEFAQHLSWSPHFPPVLFSLPGQTQAPNTFGPTQATVTASSSESCQPASVAIGPYDEPDRRCVGHQDNFTISPEESRKPEDGLGLRRSGLRPDLELPELGTGGSTLRKSEMDSFEAGIARLMHTQTDESRDLVPFAMAEFHQPHQMEACNTGIHIFHPP</sequence>
<accession>A0A3S5AJX2</accession>
<dbReference type="EMBL" id="CAAALY010036934">
    <property type="protein sequence ID" value="VEL18423.1"/>
    <property type="molecule type" value="Genomic_DNA"/>
</dbReference>
<proteinExistence type="predicted"/>
<name>A0A3S5AJX2_9PLAT</name>
<gene>
    <name evidence="2" type="ORF">PXEA_LOCUS11863</name>
</gene>
<evidence type="ECO:0000256" key="1">
    <source>
        <dbReference type="SAM" id="MobiDB-lite"/>
    </source>
</evidence>
<keyword evidence="3" id="KW-1185">Reference proteome</keyword>
<feature type="region of interest" description="Disordered" evidence="1">
    <location>
        <begin position="1"/>
        <end position="22"/>
    </location>
</feature>
<reference evidence="2" key="1">
    <citation type="submission" date="2018-11" db="EMBL/GenBank/DDBJ databases">
        <authorList>
            <consortium name="Pathogen Informatics"/>
        </authorList>
    </citation>
    <scope>NUCLEOTIDE SEQUENCE</scope>
</reference>
<protein>
    <submittedName>
        <fullName evidence="2">Uncharacterized protein</fullName>
    </submittedName>
</protein>
<feature type="region of interest" description="Disordered" evidence="1">
    <location>
        <begin position="100"/>
        <end position="144"/>
    </location>
</feature>
<evidence type="ECO:0000313" key="2">
    <source>
        <dbReference type="EMBL" id="VEL18423.1"/>
    </source>
</evidence>
<feature type="compositionally biased region" description="Basic and acidic residues" evidence="1">
    <location>
        <begin position="110"/>
        <end position="130"/>
    </location>
</feature>
<organism evidence="2 3">
    <name type="scientific">Protopolystoma xenopodis</name>
    <dbReference type="NCBI Taxonomy" id="117903"/>
    <lineage>
        <taxon>Eukaryota</taxon>
        <taxon>Metazoa</taxon>
        <taxon>Spiralia</taxon>
        <taxon>Lophotrochozoa</taxon>
        <taxon>Platyhelminthes</taxon>
        <taxon>Monogenea</taxon>
        <taxon>Polyopisthocotylea</taxon>
        <taxon>Polystomatidea</taxon>
        <taxon>Polystomatidae</taxon>
        <taxon>Protopolystoma</taxon>
    </lineage>
</organism>
<dbReference type="Proteomes" id="UP000784294">
    <property type="component" value="Unassembled WGS sequence"/>
</dbReference>
<evidence type="ECO:0000313" key="3">
    <source>
        <dbReference type="Proteomes" id="UP000784294"/>
    </source>
</evidence>
<comment type="caution">
    <text evidence="2">The sequence shown here is derived from an EMBL/GenBank/DDBJ whole genome shotgun (WGS) entry which is preliminary data.</text>
</comment>